<organism evidence="1 2">
    <name type="scientific">Coniosporium apollinis</name>
    <dbReference type="NCBI Taxonomy" id="61459"/>
    <lineage>
        <taxon>Eukaryota</taxon>
        <taxon>Fungi</taxon>
        <taxon>Dikarya</taxon>
        <taxon>Ascomycota</taxon>
        <taxon>Pezizomycotina</taxon>
        <taxon>Dothideomycetes</taxon>
        <taxon>Dothideomycetes incertae sedis</taxon>
        <taxon>Coniosporium</taxon>
    </lineage>
</organism>
<dbReference type="Proteomes" id="UP001172684">
    <property type="component" value="Unassembled WGS sequence"/>
</dbReference>
<keyword evidence="2" id="KW-1185">Reference proteome</keyword>
<comment type="caution">
    <text evidence="1">The sequence shown here is derived from an EMBL/GenBank/DDBJ whole genome shotgun (WGS) entry which is preliminary data.</text>
</comment>
<proteinExistence type="predicted"/>
<gene>
    <name evidence="1" type="ORF">H2201_001248</name>
</gene>
<accession>A0ABQ9P3P2</accession>
<sequence>MSSFLGLPRELRDQIYELVLDSPNAAPSSPKCYQGNSAELLKHETPYIESSYCNYLPRALPLTASRSLLRLNHQVRNETLAMLSYLSATRGSRYVLDIMIADEVRLYPTWLLIPSTPAVNPHIDKVSVTFRIFGDCGEQRSGWQISDGGPGEMVWGLHALIQRFLSYGPEWRGRCRLAQYPVITLGTLNLNVLSPREPVKRAFRRSIRRRSDDTGTLHPEAVMSAMRLGMDILLSRAEDAEAHGRLLYERVQRVRLSLDGKVRKVWDLSVLAAMEVTDRNWRVRLPDNQELSEGQT</sequence>
<evidence type="ECO:0000313" key="1">
    <source>
        <dbReference type="EMBL" id="KAJ9668606.1"/>
    </source>
</evidence>
<dbReference type="EMBL" id="JAPDRL010000006">
    <property type="protein sequence ID" value="KAJ9668606.1"/>
    <property type="molecule type" value="Genomic_DNA"/>
</dbReference>
<evidence type="ECO:0000313" key="2">
    <source>
        <dbReference type="Proteomes" id="UP001172684"/>
    </source>
</evidence>
<protein>
    <submittedName>
        <fullName evidence="1">Uncharacterized protein</fullName>
    </submittedName>
</protein>
<name>A0ABQ9P3P2_9PEZI</name>
<reference evidence="1" key="1">
    <citation type="submission" date="2022-10" db="EMBL/GenBank/DDBJ databases">
        <title>Culturing micro-colonial fungi from biological soil crusts in the Mojave desert and describing Neophaeococcomyces mojavensis, and introducing the new genera and species Taxawa tesnikishii.</title>
        <authorList>
            <person name="Kurbessoian T."/>
            <person name="Stajich J.E."/>
        </authorList>
    </citation>
    <scope>NUCLEOTIDE SEQUENCE</scope>
    <source>
        <strain evidence="1">TK_1</strain>
    </source>
</reference>